<evidence type="ECO:0000256" key="2">
    <source>
        <dbReference type="ARBA" id="ARBA00009085"/>
    </source>
</evidence>
<evidence type="ECO:0000256" key="12">
    <source>
        <dbReference type="PIRSR" id="PIRSR016308-1"/>
    </source>
</evidence>
<evidence type="ECO:0000256" key="6">
    <source>
        <dbReference type="ARBA" id="ARBA00022771"/>
    </source>
</evidence>
<keyword evidence="8 11" id="KW-0378">Hydrolase</keyword>
<dbReference type="Pfam" id="PF00627">
    <property type="entry name" value="UBA"/>
    <property type="match status" value="2"/>
</dbReference>
<dbReference type="FunFam" id="3.30.40.10:FF:000026">
    <property type="entry name" value="Ubiquitin carboxyl-terminal hydrolase"/>
    <property type="match status" value="1"/>
</dbReference>
<proteinExistence type="inferred from homology"/>
<dbReference type="AlphaFoldDB" id="A0A8J4V6X8"/>
<dbReference type="OrthoDB" id="361536at2759"/>
<keyword evidence="10 11" id="KW-0862">Zinc</keyword>
<gene>
    <name evidence="20" type="ORF">CYY_005352</name>
</gene>
<dbReference type="EMBL" id="AJWJ01000211">
    <property type="protein sequence ID" value="KAF2073334.1"/>
    <property type="molecule type" value="Genomic_DNA"/>
</dbReference>
<comment type="similarity">
    <text evidence="2 11 15">Belongs to the peptidase C19 family.</text>
</comment>
<dbReference type="InterPro" id="IPR038765">
    <property type="entry name" value="Papain-like_cys_pep_sf"/>
</dbReference>
<evidence type="ECO:0000256" key="13">
    <source>
        <dbReference type="PIRSR" id="PIRSR016308-3"/>
    </source>
</evidence>
<evidence type="ECO:0000256" key="5">
    <source>
        <dbReference type="ARBA" id="ARBA00022737"/>
    </source>
</evidence>
<evidence type="ECO:0000256" key="15">
    <source>
        <dbReference type="RuleBase" id="RU366025"/>
    </source>
</evidence>
<dbReference type="Pfam" id="PF17807">
    <property type="entry name" value="zf-UBP_var"/>
    <property type="match status" value="1"/>
</dbReference>
<dbReference type="Gene3D" id="1.10.8.10">
    <property type="entry name" value="DNA helicase RuvA subunit, C-terminal domain"/>
    <property type="match status" value="1"/>
</dbReference>
<feature type="binding site" evidence="13">
    <location>
        <position position="191"/>
    </location>
    <ligand>
        <name>Zn(2+)</name>
        <dbReference type="ChEBI" id="CHEBI:29105"/>
    </ligand>
</feature>
<dbReference type="InterPro" id="IPR015940">
    <property type="entry name" value="UBA"/>
</dbReference>
<evidence type="ECO:0000259" key="17">
    <source>
        <dbReference type="PROSITE" id="PS50030"/>
    </source>
</evidence>
<dbReference type="InterPro" id="IPR001394">
    <property type="entry name" value="Peptidase_C19_UCH"/>
</dbReference>
<dbReference type="PROSITE" id="PS50235">
    <property type="entry name" value="USP_3"/>
    <property type="match status" value="1"/>
</dbReference>
<dbReference type="PROSITE" id="PS50030">
    <property type="entry name" value="UBA"/>
    <property type="match status" value="2"/>
</dbReference>
<dbReference type="PROSITE" id="PS50271">
    <property type="entry name" value="ZF_UBP"/>
    <property type="match status" value="1"/>
</dbReference>
<dbReference type="CDD" id="cd14385">
    <property type="entry name" value="UBA1_spUBP14_like"/>
    <property type="match status" value="1"/>
</dbReference>
<evidence type="ECO:0000259" key="18">
    <source>
        <dbReference type="PROSITE" id="PS50235"/>
    </source>
</evidence>
<dbReference type="CDD" id="cd14386">
    <property type="entry name" value="UBA2_UBP5"/>
    <property type="match status" value="1"/>
</dbReference>
<comment type="catalytic activity">
    <reaction evidence="1 11 15">
        <text>Thiol-dependent hydrolysis of ester, thioester, amide, peptide and isopeptide bonds formed by the C-terminal Gly of ubiquitin (a 76-residue protein attached to proteins as an intracellular targeting signal).</text>
        <dbReference type="EC" id="3.4.19.12"/>
    </reaction>
</comment>
<dbReference type="EC" id="3.4.19.12" evidence="11 15"/>
<dbReference type="InterPro" id="IPR013083">
    <property type="entry name" value="Znf_RING/FYVE/PHD"/>
</dbReference>
<dbReference type="PROSITE" id="PS00972">
    <property type="entry name" value="USP_1"/>
    <property type="match status" value="1"/>
</dbReference>
<dbReference type="GO" id="GO:0005829">
    <property type="term" value="C:cytosol"/>
    <property type="evidence" value="ECO:0007669"/>
    <property type="project" value="TreeGrafter"/>
</dbReference>
<dbReference type="PANTHER" id="PTHR24006">
    <property type="entry name" value="UBIQUITIN CARBOXYL-TERMINAL HYDROLASE"/>
    <property type="match status" value="1"/>
</dbReference>
<keyword evidence="3 11" id="KW-0645">Protease</keyword>
<dbReference type="GO" id="GO:0004843">
    <property type="term" value="F:cysteine-type deubiquitinase activity"/>
    <property type="evidence" value="ECO:0007669"/>
    <property type="project" value="UniProtKB-UniRule"/>
</dbReference>
<dbReference type="InterPro" id="IPR050164">
    <property type="entry name" value="Peptidase_C19"/>
</dbReference>
<comment type="caution">
    <text evidence="20">The sequence shown here is derived from an EMBL/GenBank/DDBJ whole genome shotgun (WGS) entry which is preliminary data.</text>
</comment>
<reference evidence="20" key="1">
    <citation type="submission" date="2020-01" db="EMBL/GenBank/DDBJ databases">
        <title>Development of genomics and gene disruption for Polysphondylium violaceum indicates a role for the polyketide synthase stlB in stalk morphogenesis.</title>
        <authorList>
            <person name="Narita B."/>
            <person name="Kawabe Y."/>
            <person name="Kin K."/>
            <person name="Saito T."/>
            <person name="Gibbs R."/>
            <person name="Kuspa A."/>
            <person name="Muzny D."/>
            <person name="Queller D."/>
            <person name="Richards S."/>
            <person name="Strassman J."/>
            <person name="Sucgang R."/>
            <person name="Worley K."/>
            <person name="Schaap P."/>
        </authorList>
    </citation>
    <scope>NUCLEOTIDE SEQUENCE</scope>
    <source>
        <strain evidence="20">QSvi11</strain>
    </source>
</reference>
<feature type="active site" description="Proton acceptor" evidence="12">
    <location>
        <position position="786"/>
    </location>
</feature>
<dbReference type="Proteomes" id="UP000695562">
    <property type="component" value="Unassembled WGS sequence"/>
</dbReference>
<dbReference type="PANTHER" id="PTHR24006:SF664">
    <property type="entry name" value="UBIQUITIN CARBOXYL-TERMINAL HYDROLASE"/>
    <property type="match status" value="1"/>
</dbReference>
<feature type="active site" description="Nucleophile" evidence="12">
    <location>
        <position position="328"/>
    </location>
</feature>
<evidence type="ECO:0000256" key="4">
    <source>
        <dbReference type="ARBA" id="ARBA00022723"/>
    </source>
</evidence>
<evidence type="ECO:0000313" key="20">
    <source>
        <dbReference type="EMBL" id="KAF2073334.1"/>
    </source>
</evidence>
<dbReference type="CDD" id="cd02658">
    <property type="entry name" value="Peptidase_C19B"/>
    <property type="match status" value="1"/>
</dbReference>
<feature type="domain" description="UBA" evidence="17">
    <location>
        <begin position="628"/>
        <end position="669"/>
    </location>
</feature>
<evidence type="ECO:0000256" key="16">
    <source>
        <dbReference type="SAM" id="MobiDB-lite"/>
    </source>
</evidence>
<dbReference type="SUPFAM" id="SSF57850">
    <property type="entry name" value="RING/U-box"/>
    <property type="match status" value="1"/>
</dbReference>
<feature type="domain" description="UBA" evidence="17">
    <location>
        <begin position="693"/>
        <end position="733"/>
    </location>
</feature>
<keyword evidence="9 11" id="KW-0788">Thiol protease</keyword>
<dbReference type="PIRSF" id="PIRSF016308">
    <property type="entry name" value="UBP"/>
    <property type="match status" value="1"/>
</dbReference>
<evidence type="ECO:0000256" key="8">
    <source>
        <dbReference type="ARBA" id="ARBA00022801"/>
    </source>
</evidence>
<dbReference type="SUPFAM" id="SSF54001">
    <property type="entry name" value="Cysteine proteinases"/>
    <property type="match status" value="1"/>
</dbReference>
<evidence type="ECO:0000259" key="19">
    <source>
        <dbReference type="PROSITE" id="PS50271"/>
    </source>
</evidence>
<dbReference type="InterPro" id="IPR018200">
    <property type="entry name" value="USP_CS"/>
</dbReference>
<evidence type="ECO:0000256" key="9">
    <source>
        <dbReference type="ARBA" id="ARBA00022807"/>
    </source>
</evidence>
<feature type="region of interest" description="Disordered" evidence="16">
    <location>
        <begin position="670"/>
        <end position="695"/>
    </location>
</feature>
<feature type="domain" description="USP" evidence="18">
    <location>
        <begin position="319"/>
        <end position="824"/>
    </location>
</feature>
<feature type="compositionally biased region" description="Low complexity" evidence="16">
    <location>
        <begin position="683"/>
        <end position="693"/>
    </location>
</feature>
<dbReference type="SUPFAM" id="SSF46934">
    <property type="entry name" value="UBA-like"/>
    <property type="match status" value="1"/>
</dbReference>
<keyword evidence="4 11" id="KW-0479">Metal-binding</keyword>
<dbReference type="InterPro" id="IPR001607">
    <property type="entry name" value="Znf_UBP"/>
</dbReference>
<feature type="domain" description="UBP-type" evidence="19">
    <location>
        <begin position="166"/>
        <end position="277"/>
    </location>
</feature>
<dbReference type="GO" id="GO:0008270">
    <property type="term" value="F:zinc ion binding"/>
    <property type="evidence" value="ECO:0007669"/>
    <property type="project" value="UniProtKB-UniRule"/>
</dbReference>
<dbReference type="GO" id="GO:0016579">
    <property type="term" value="P:protein deubiquitination"/>
    <property type="evidence" value="ECO:0007669"/>
    <property type="project" value="InterPro"/>
</dbReference>
<dbReference type="SMART" id="SM00165">
    <property type="entry name" value="UBA"/>
    <property type="match status" value="2"/>
</dbReference>
<dbReference type="Pfam" id="PF00443">
    <property type="entry name" value="UCH"/>
    <property type="match status" value="1"/>
</dbReference>
<protein>
    <recommendedName>
        <fullName evidence="11 15">Ubiquitin carboxyl-terminal hydrolase</fullName>
        <ecNumber evidence="11 15">3.4.19.12</ecNumber>
    </recommendedName>
</protein>
<dbReference type="InterPro" id="IPR028889">
    <property type="entry name" value="USP"/>
</dbReference>
<sequence length="824" mass="93203">MTDDITKLSLNIKVPTNSSRLWKDECCYSFDTPEKDTGLYIDLISLLSFSKKFIPLNHQKTGHNLYLNFRKVELPPSSPKGVSTHSDQQHAPKKLAIGVEGGFDANEEEIKYEDKYQLYIFPVDKYIDINDKEIPHNVKECCEKIMTMNTQSRKEEVMSWNAENVLASAYAESIIQLETTRKINPKGPWNCDIEGCDKKENLWLNLTDGFIGCGRKYADGTGGNGHAQKHYDETKYPISVKLGTITKDHSDVYSYPEDDMVSDPLLTQHLAHFGLDPKAMSKTEKSMAELELDQNLNYEFGKLQEKGRVLENVFGPGLTGIENLGNSCYMSSVLQMLFAIPDFQTRYLFDREKSYKEITQDPTLSFEIQMSKLAYGLLSGDYSVPAPKNATKNKEEFDIASQVGIAPKMYKSLVSSNHPAFSTMQQQDALEYFTYLLEYIERAEVIRPSWIQQSNPLQTFQFHLQERIQCGTSGKVKYTNRVENYISLPVPLEDAINKEQVAQYEAEVEAIKASGEKVPADKEEVRPIIPLTSCIQRFVEPYKVDDFYSSAIKSKTFAINSSKLATLPETLVLHMRKYVFNPDYTPKKLNVCIDVPDFLDIEHVRGFGKQDNEEELPEDNGGGNDEPEFDQAILDFLLSMDFPLVRCKKALVATGGKDAEAAMEWIFKHTDDPDIDVEPTPKPKTNTTSSQPTFSQDSIDSLCSMGFTEKQVKHALKNTSGNVERAGDWLFSHMDELDSITEENVVAPSSSSSSSTTAASKLKDGSGKYKLLGFITHIGNNAQHGHYVCHIVKDGKWIKFNDRHVQLSQDPPKDMGYIYFYQRC</sequence>
<keyword evidence="7 11" id="KW-0833">Ubl conjugation pathway</keyword>
<dbReference type="Gene3D" id="3.90.70.10">
    <property type="entry name" value="Cysteine proteinases"/>
    <property type="match status" value="2"/>
</dbReference>
<dbReference type="InterPro" id="IPR009060">
    <property type="entry name" value="UBA-like_sf"/>
</dbReference>
<dbReference type="GO" id="GO:0005634">
    <property type="term" value="C:nucleus"/>
    <property type="evidence" value="ECO:0007669"/>
    <property type="project" value="TreeGrafter"/>
</dbReference>
<dbReference type="SMART" id="SM00290">
    <property type="entry name" value="ZnF_UBP"/>
    <property type="match status" value="1"/>
</dbReference>
<evidence type="ECO:0000256" key="3">
    <source>
        <dbReference type="ARBA" id="ARBA00022670"/>
    </source>
</evidence>
<evidence type="ECO:0000256" key="14">
    <source>
        <dbReference type="PROSITE-ProRule" id="PRU00502"/>
    </source>
</evidence>
<keyword evidence="21" id="KW-1185">Reference proteome</keyword>
<name>A0A8J4V6X8_9MYCE</name>
<dbReference type="Pfam" id="PF02148">
    <property type="entry name" value="zf-UBP"/>
    <property type="match status" value="1"/>
</dbReference>
<dbReference type="InterPro" id="IPR041432">
    <property type="entry name" value="UBP13_Znf-UBP_var"/>
</dbReference>
<dbReference type="GO" id="GO:0006508">
    <property type="term" value="P:proteolysis"/>
    <property type="evidence" value="ECO:0007669"/>
    <property type="project" value="UniProtKB-KW"/>
</dbReference>
<dbReference type="InterPro" id="IPR016652">
    <property type="entry name" value="Ubiquitinyl_hydrolase"/>
</dbReference>
<organism evidence="20 21">
    <name type="scientific">Polysphondylium violaceum</name>
    <dbReference type="NCBI Taxonomy" id="133409"/>
    <lineage>
        <taxon>Eukaryota</taxon>
        <taxon>Amoebozoa</taxon>
        <taxon>Evosea</taxon>
        <taxon>Eumycetozoa</taxon>
        <taxon>Dictyostelia</taxon>
        <taxon>Dictyosteliales</taxon>
        <taxon>Dictyosteliaceae</taxon>
        <taxon>Polysphondylium</taxon>
    </lineage>
</organism>
<evidence type="ECO:0000313" key="21">
    <source>
        <dbReference type="Proteomes" id="UP000695562"/>
    </source>
</evidence>
<evidence type="ECO:0000256" key="1">
    <source>
        <dbReference type="ARBA" id="ARBA00000707"/>
    </source>
</evidence>
<feature type="binding site" evidence="13">
    <location>
        <position position="213"/>
    </location>
    <ligand>
        <name>Zn(2+)</name>
        <dbReference type="ChEBI" id="CHEBI:29105"/>
    </ligand>
</feature>
<feature type="binding site" evidence="13">
    <location>
        <position position="226"/>
    </location>
    <ligand>
        <name>Zn(2+)</name>
        <dbReference type="ChEBI" id="CHEBI:29105"/>
    </ligand>
</feature>
<dbReference type="PROSITE" id="PS00973">
    <property type="entry name" value="USP_2"/>
    <property type="match status" value="1"/>
</dbReference>
<dbReference type="FunFam" id="1.10.8.10:FF:000086">
    <property type="entry name" value="Ubiquitin carboxyl-terminal hydrolase"/>
    <property type="match status" value="1"/>
</dbReference>
<evidence type="ECO:0000256" key="7">
    <source>
        <dbReference type="ARBA" id="ARBA00022786"/>
    </source>
</evidence>
<evidence type="ECO:0000256" key="11">
    <source>
        <dbReference type="PIRNR" id="PIRNR016308"/>
    </source>
</evidence>
<accession>A0A8J4V6X8</accession>
<evidence type="ECO:0000256" key="10">
    <source>
        <dbReference type="ARBA" id="ARBA00022833"/>
    </source>
</evidence>
<keyword evidence="6 14" id="KW-0863">Zinc-finger</keyword>
<feature type="binding site" evidence="13">
    <location>
        <position position="196"/>
    </location>
    <ligand>
        <name>Zn(2+)</name>
        <dbReference type="ChEBI" id="CHEBI:29105"/>
    </ligand>
</feature>
<keyword evidence="5" id="KW-0677">Repeat</keyword>
<dbReference type="Gene3D" id="3.30.40.10">
    <property type="entry name" value="Zinc/RING finger domain, C3HC4 (zinc finger)"/>
    <property type="match status" value="2"/>
</dbReference>